<dbReference type="EMBL" id="FYEZ01000001">
    <property type="protein sequence ID" value="SNC64082.1"/>
    <property type="molecule type" value="Genomic_DNA"/>
</dbReference>
<dbReference type="Pfam" id="PF25952">
    <property type="entry name" value="DUF7990"/>
    <property type="match status" value="1"/>
</dbReference>
<accession>A0A212TDI8</accession>
<sequence length="109" mass="11845">MPGAEPLGPGQGRTATGGRGIVSRARRVVGAVAGWAEASYHLPYRSTMARARADEDDLFLLMVAGEALGLPNPMGYHSLELLPAVYERFHAWHQRMGMDRSPLDHLACC</sequence>
<reference evidence="1 2" key="1">
    <citation type="submission" date="2017-06" db="EMBL/GenBank/DDBJ databases">
        <authorList>
            <person name="Kim H.J."/>
            <person name="Triplett B.A."/>
        </authorList>
    </citation>
    <scope>NUCLEOTIDE SEQUENCE [LARGE SCALE GENOMIC DNA]</scope>
    <source>
        <strain evidence="1 2">DSM 22179</strain>
    </source>
</reference>
<keyword evidence="2" id="KW-1185">Reference proteome</keyword>
<name>A0A212TDI8_9MICO</name>
<dbReference type="AlphaFoldDB" id="A0A212TDI8"/>
<dbReference type="RefSeq" id="WP_407656022.1">
    <property type="nucleotide sequence ID" value="NZ_FYEZ01000001.1"/>
</dbReference>
<dbReference type="InterPro" id="IPR058303">
    <property type="entry name" value="DUF7990"/>
</dbReference>
<organism evidence="1 2">
    <name type="scientific">Kytococcus aerolatus</name>
    <dbReference type="NCBI Taxonomy" id="592308"/>
    <lineage>
        <taxon>Bacteria</taxon>
        <taxon>Bacillati</taxon>
        <taxon>Actinomycetota</taxon>
        <taxon>Actinomycetes</taxon>
        <taxon>Micrococcales</taxon>
        <taxon>Kytococcaceae</taxon>
        <taxon>Kytococcus</taxon>
    </lineage>
</organism>
<dbReference type="Proteomes" id="UP000198122">
    <property type="component" value="Unassembled WGS sequence"/>
</dbReference>
<gene>
    <name evidence="1" type="ORF">SAMN05445756_1039</name>
</gene>
<evidence type="ECO:0000313" key="2">
    <source>
        <dbReference type="Proteomes" id="UP000198122"/>
    </source>
</evidence>
<proteinExistence type="predicted"/>
<dbReference type="InterPro" id="IPR047717">
    <property type="entry name" value="CC_star_Cory"/>
</dbReference>
<protein>
    <recommendedName>
        <fullName evidence="3">DNA helicase</fullName>
    </recommendedName>
</protein>
<dbReference type="NCBIfam" id="NF041419">
    <property type="entry name" value="CC_star_Cory"/>
    <property type="match status" value="1"/>
</dbReference>
<evidence type="ECO:0008006" key="3">
    <source>
        <dbReference type="Google" id="ProtNLM"/>
    </source>
</evidence>
<evidence type="ECO:0000313" key="1">
    <source>
        <dbReference type="EMBL" id="SNC64082.1"/>
    </source>
</evidence>